<proteinExistence type="predicted"/>
<gene>
    <name evidence="4" type="ORF">EV148_10166</name>
</gene>
<keyword evidence="5" id="KW-1185">Reference proteome</keyword>
<dbReference type="Gene3D" id="2.70.70.10">
    <property type="entry name" value="Glucose Permease (Domain IIA)"/>
    <property type="match status" value="1"/>
</dbReference>
<feature type="transmembrane region" description="Helical" evidence="2">
    <location>
        <begin position="25"/>
        <end position="48"/>
    </location>
</feature>
<reference evidence="4 5" key="1">
    <citation type="journal article" date="2015" name="Stand. Genomic Sci.">
        <title>Genomic Encyclopedia of Bacterial and Archaeal Type Strains, Phase III: the genomes of soil and plant-associated and newly described type strains.</title>
        <authorList>
            <person name="Whitman W.B."/>
            <person name="Woyke T."/>
            <person name="Klenk H.P."/>
            <person name="Zhou Y."/>
            <person name="Lilburn T.G."/>
            <person name="Beck B.J."/>
            <person name="De Vos P."/>
            <person name="Vandamme P."/>
            <person name="Eisen J.A."/>
            <person name="Garrity G."/>
            <person name="Hugenholtz P."/>
            <person name="Kyrpides N.C."/>
        </authorList>
    </citation>
    <scope>NUCLEOTIDE SEQUENCE [LARGE SCALE GENOMIC DNA]</scope>
    <source>
        <strain evidence="4 5">A3</strain>
    </source>
</reference>
<protein>
    <submittedName>
        <fullName evidence="4">Peptidase M23-like protein</fullName>
    </submittedName>
</protein>
<feature type="domain" description="M23ase beta-sheet core" evidence="3">
    <location>
        <begin position="206"/>
        <end position="300"/>
    </location>
</feature>
<dbReference type="Pfam" id="PF01551">
    <property type="entry name" value="Peptidase_M23"/>
    <property type="match status" value="1"/>
</dbReference>
<keyword evidence="2" id="KW-0812">Transmembrane</keyword>
<keyword evidence="2" id="KW-0472">Membrane</keyword>
<dbReference type="AlphaFoldDB" id="A0A4R2IDH7"/>
<dbReference type="RefSeq" id="WP_131991761.1">
    <property type="nucleotide sequence ID" value="NZ_JACGXM010000001.1"/>
</dbReference>
<dbReference type="InterPro" id="IPR050570">
    <property type="entry name" value="Cell_wall_metabolism_enzyme"/>
</dbReference>
<dbReference type="PROSITE" id="PS51257">
    <property type="entry name" value="PROKAR_LIPOPROTEIN"/>
    <property type="match status" value="1"/>
</dbReference>
<dbReference type="EMBL" id="SLWQ01000001">
    <property type="protein sequence ID" value="TCO42661.1"/>
    <property type="molecule type" value="Genomic_DNA"/>
</dbReference>
<name>A0A4R2IDH7_9GAMM</name>
<sequence length="312" mass="33396">MNIIIVRNAHALPWRIDLSGRHGHLLVAALAACAFMLVGIGAFGAWIFSSPRSHDLREVADMRAMLAAQRAELASLDQDSRRNIDALAAQLGQLQAQATRLNALGERLTQVGKLDDGEFDFDGAPAVGGPEEPASGVTMPLPLQSGIDNLRAEFDRQQAQLDVLENLLRDRKIDNQLLPSGMPVNQGYIASGFGDRSDPFDGHQAIHMGVDFAAPEGTPVHAVADGVVTYTGVRTGYGNVVEIDHGNGYMTRYAHNSAISASPGQRVHAGQAIASVGSTGRSTGPHCHFEVWYNGRAVNPMAYVKSTRANRA</sequence>
<evidence type="ECO:0000256" key="2">
    <source>
        <dbReference type="SAM" id="Phobius"/>
    </source>
</evidence>
<feature type="coiled-coil region" evidence="1">
    <location>
        <begin position="59"/>
        <end position="104"/>
    </location>
</feature>
<dbReference type="Proteomes" id="UP000294862">
    <property type="component" value="Unassembled WGS sequence"/>
</dbReference>
<dbReference type="PANTHER" id="PTHR21666">
    <property type="entry name" value="PEPTIDASE-RELATED"/>
    <property type="match status" value="1"/>
</dbReference>
<dbReference type="PANTHER" id="PTHR21666:SF291">
    <property type="entry name" value="STAGE II SPORULATION PROTEIN Q"/>
    <property type="match status" value="1"/>
</dbReference>
<evidence type="ECO:0000313" key="4">
    <source>
        <dbReference type="EMBL" id="TCO42661.1"/>
    </source>
</evidence>
<dbReference type="SUPFAM" id="SSF51261">
    <property type="entry name" value="Duplicated hybrid motif"/>
    <property type="match status" value="1"/>
</dbReference>
<keyword evidence="1" id="KW-0175">Coiled coil</keyword>
<accession>A0A4R2IDH7</accession>
<dbReference type="InterPro" id="IPR016047">
    <property type="entry name" value="M23ase_b-sheet_dom"/>
</dbReference>
<dbReference type="GO" id="GO:0004222">
    <property type="term" value="F:metalloendopeptidase activity"/>
    <property type="evidence" value="ECO:0007669"/>
    <property type="project" value="TreeGrafter"/>
</dbReference>
<dbReference type="InterPro" id="IPR011055">
    <property type="entry name" value="Dup_hybrid_motif"/>
</dbReference>
<organism evidence="4 5">
    <name type="scientific">Dokdonella fugitiva</name>
    <dbReference type="NCBI Taxonomy" id="328517"/>
    <lineage>
        <taxon>Bacteria</taxon>
        <taxon>Pseudomonadati</taxon>
        <taxon>Pseudomonadota</taxon>
        <taxon>Gammaproteobacteria</taxon>
        <taxon>Lysobacterales</taxon>
        <taxon>Rhodanobacteraceae</taxon>
        <taxon>Dokdonella</taxon>
    </lineage>
</organism>
<keyword evidence="2" id="KW-1133">Transmembrane helix</keyword>
<evidence type="ECO:0000256" key="1">
    <source>
        <dbReference type="SAM" id="Coils"/>
    </source>
</evidence>
<dbReference type="OrthoDB" id="9815245at2"/>
<comment type="caution">
    <text evidence="4">The sequence shown here is derived from an EMBL/GenBank/DDBJ whole genome shotgun (WGS) entry which is preliminary data.</text>
</comment>
<evidence type="ECO:0000259" key="3">
    <source>
        <dbReference type="Pfam" id="PF01551"/>
    </source>
</evidence>
<dbReference type="FunFam" id="2.70.70.10:FF:000006">
    <property type="entry name" value="M23 family peptidase"/>
    <property type="match status" value="1"/>
</dbReference>
<evidence type="ECO:0000313" key="5">
    <source>
        <dbReference type="Proteomes" id="UP000294862"/>
    </source>
</evidence>
<dbReference type="CDD" id="cd12797">
    <property type="entry name" value="M23_peptidase"/>
    <property type="match status" value="1"/>
</dbReference>